<accession>A0ABX0UBQ0</accession>
<reference evidence="1 2" key="1">
    <citation type="submission" date="2020-03" db="EMBL/GenBank/DDBJ databases">
        <title>Genomic Encyclopedia of Type Strains, Phase IV (KMG-IV): sequencing the most valuable type-strain genomes for metagenomic binning, comparative biology and taxonomic classification.</title>
        <authorList>
            <person name="Goeker M."/>
        </authorList>
    </citation>
    <scope>NUCLEOTIDE SEQUENCE [LARGE SCALE GENOMIC DNA]</scope>
    <source>
        <strain evidence="1 2">DSM 101599</strain>
    </source>
</reference>
<organism evidence="1 2">
    <name type="scientific">Wenyingzhuangia heitensis</name>
    <dbReference type="NCBI Taxonomy" id="1487859"/>
    <lineage>
        <taxon>Bacteria</taxon>
        <taxon>Pseudomonadati</taxon>
        <taxon>Bacteroidota</taxon>
        <taxon>Flavobacteriia</taxon>
        <taxon>Flavobacteriales</taxon>
        <taxon>Flavobacteriaceae</taxon>
        <taxon>Wenyingzhuangia</taxon>
    </lineage>
</organism>
<evidence type="ECO:0008006" key="3">
    <source>
        <dbReference type="Google" id="ProtNLM"/>
    </source>
</evidence>
<evidence type="ECO:0000313" key="2">
    <source>
        <dbReference type="Proteomes" id="UP000745859"/>
    </source>
</evidence>
<dbReference type="EMBL" id="JAASQL010000005">
    <property type="protein sequence ID" value="NIJ46260.1"/>
    <property type="molecule type" value="Genomic_DNA"/>
</dbReference>
<protein>
    <recommendedName>
        <fullName evidence="3">DUF2971 domain-containing protein</fullName>
    </recommendedName>
</protein>
<proteinExistence type="predicted"/>
<keyword evidence="2" id="KW-1185">Reference proteome</keyword>
<comment type="caution">
    <text evidence="1">The sequence shown here is derived from an EMBL/GenBank/DDBJ whole genome shotgun (WGS) entry which is preliminary data.</text>
</comment>
<gene>
    <name evidence="1" type="ORF">FHR24_002744</name>
</gene>
<dbReference type="Pfam" id="PF11185">
    <property type="entry name" value="DUF2971"/>
    <property type="match status" value="1"/>
</dbReference>
<sequence>MTDNQNIPDVVYKYLDFETGIEKVLKNKTIKFSTPSSFNDPFDCYEVLIEQKAKVSREKQGFSGFFKTDYEEADKFLRKENAEVFRRLKEQIRITSFSKCYRNILMWSHYGQKHTGVCIGVSTILNKSEFSKVSYETIITPKPFDDLGEKKNNIDAINYWLNTKSNDWEYEGEIRIVSRDMPEYSKFNSEVVKEIIFGLKVPSEKVKNKIKELQLYGYEHVKFYQMKEIENEFRIEKKLINIEDIS</sequence>
<dbReference type="Proteomes" id="UP000745859">
    <property type="component" value="Unassembled WGS sequence"/>
</dbReference>
<name>A0ABX0UBQ0_9FLAO</name>
<dbReference type="InterPro" id="IPR021352">
    <property type="entry name" value="DUF2971"/>
</dbReference>
<evidence type="ECO:0000313" key="1">
    <source>
        <dbReference type="EMBL" id="NIJ46260.1"/>
    </source>
</evidence>
<dbReference type="RefSeq" id="WP_167190016.1">
    <property type="nucleotide sequence ID" value="NZ_JAASQL010000005.1"/>
</dbReference>